<reference evidence="5 6" key="1">
    <citation type="submission" date="2022-10" db="EMBL/GenBank/DDBJ databases">
        <title>Chitinophaga nivalis PC15 sp. nov., isolated from Pyeongchang county, South Korea.</title>
        <authorList>
            <person name="Trinh H.N."/>
        </authorList>
    </citation>
    <scope>NUCLEOTIDE SEQUENCE [LARGE SCALE GENOMIC DNA]</scope>
    <source>
        <strain evidence="5 6">PC14</strain>
    </source>
</reference>
<comment type="caution">
    <text evidence="5">The sequence shown here is derived from an EMBL/GenBank/DDBJ whole genome shotgun (WGS) entry which is preliminary data.</text>
</comment>
<proteinExistence type="predicted"/>
<dbReference type="Gene3D" id="2.40.170.20">
    <property type="entry name" value="TonB-dependent receptor, beta-barrel domain"/>
    <property type="match status" value="1"/>
</dbReference>
<keyword evidence="3" id="KW-0998">Cell outer membrane</keyword>
<feature type="domain" description="Outer membrane protein beta-barrel" evidence="4">
    <location>
        <begin position="370"/>
        <end position="772"/>
    </location>
</feature>
<keyword evidence="5" id="KW-0675">Receptor</keyword>
<dbReference type="SUPFAM" id="SSF49464">
    <property type="entry name" value="Carboxypeptidase regulatory domain-like"/>
    <property type="match status" value="1"/>
</dbReference>
<organism evidence="5 6">
    <name type="scientific">Chitinophaga nivalis</name>
    <dbReference type="NCBI Taxonomy" id="2991709"/>
    <lineage>
        <taxon>Bacteria</taxon>
        <taxon>Pseudomonadati</taxon>
        <taxon>Bacteroidota</taxon>
        <taxon>Chitinophagia</taxon>
        <taxon>Chitinophagales</taxon>
        <taxon>Chitinophagaceae</taxon>
        <taxon>Chitinophaga</taxon>
    </lineage>
</organism>
<accession>A0ABT3IL01</accession>
<evidence type="ECO:0000256" key="2">
    <source>
        <dbReference type="ARBA" id="ARBA00023136"/>
    </source>
</evidence>
<evidence type="ECO:0000313" key="5">
    <source>
        <dbReference type="EMBL" id="MCW3484631.1"/>
    </source>
</evidence>
<evidence type="ECO:0000259" key="4">
    <source>
        <dbReference type="Pfam" id="PF14905"/>
    </source>
</evidence>
<evidence type="ECO:0000256" key="3">
    <source>
        <dbReference type="ARBA" id="ARBA00023237"/>
    </source>
</evidence>
<dbReference type="Proteomes" id="UP001207742">
    <property type="component" value="Unassembled WGS sequence"/>
</dbReference>
<evidence type="ECO:0000256" key="1">
    <source>
        <dbReference type="ARBA" id="ARBA00004442"/>
    </source>
</evidence>
<dbReference type="EMBL" id="JAPDNS010000001">
    <property type="protein sequence ID" value="MCW3484631.1"/>
    <property type="molecule type" value="Genomic_DNA"/>
</dbReference>
<name>A0ABT3IL01_9BACT</name>
<dbReference type="InterPro" id="IPR041700">
    <property type="entry name" value="OMP_b-brl_3"/>
</dbReference>
<dbReference type="Gene3D" id="2.170.130.10">
    <property type="entry name" value="TonB-dependent receptor, plug domain"/>
    <property type="match status" value="1"/>
</dbReference>
<dbReference type="PANTHER" id="PTHR40980:SF4">
    <property type="entry name" value="TONB-DEPENDENT RECEPTOR-LIKE BETA-BARREL DOMAIN-CONTAINING PROTEIN"/>
    <property type="match status" value="1"/>
</dbReference>
<sequence length="796" mass="89586">MKSVIWTLLLFSFVLPVKGQYIVTGKIADDKGKSLEFVNIVIKKDAAIIATLLSDSAGHFKTTGLPAALYQLTFHRYDCDPQQLSVQLTADTVITIRLPYKAKQLKEVVVAGAKPIIERKIDRLVFNVENAVAASGGDALDALKITPGIQVQNDQISMVGKGRVKVMINDRIIQLSGEELSNFLATIKSDNIQSIEVISNPPARYDAQGNSGLVNIKLKKAAVNSWNAALTGTYTQATYGTGGGAGSFSYQKNKLSFTANIDYKEGNRDRTEKDRINYPDQSWNTDFHKTVFTRATGINAGIDYQLTKRWSMGAQYLGSFSRPGVTEEDEGILTNRHTGKTDSLINTAAASKRVINAASLNWHSDIVLSRTGSKLLLNVDYFGYNNNVDRTFSTQNTWPNGKPIEGSFVSTNNTGQQDIKNYAARADIDMPLKWIKLSYGGKLSRIESHNDLSFYNTTTGVSILDPGKSNVFNYKEQTEALYISGNRKFSRIWEAQAGLRMENTRIEGVSVTYNQVNTNNYLQLFPTFYLAYTPNKVHSFSASYGRRIERPGYASLNPFRFYSSPYNYSEGNPALAPQYANNIEIKHAFKEYLYTTLFFLNETNGFGEVPFVDDKTQMQYFTQLNYFTYNSAGLSEAFSIPGVRWWENDHRVDVFYAASRFTKAVKLDNTTTWGCMFSTANTFLLNSNGTLKGSVNFWYRSPRNDLLYTNKGRASLDLALKYQLLKNNLLLALIAQDVLRTDERTATTYTGNVEQRYYSYFDNRQVRITVTYKLGNKKIAVKNRKFGNEEEKKRAQ</sequence>
<keyword evidence="6" id="KW-1185">Reference proteome</keyword>
<dbReference type="InterPro" id="IPR008969">
    <property type="entry name" value="CarboxyPept-like_regulatory"/>
</dbReference>
<evidence type="ECO:0000313" key="6">
    <source>
        <dbReference type="Proteomes" id="UP001207742"/>
    </source>
</evidence>
<dbReference type="InterPro" id="IPR037066">
    <property type="entry name" value="Plug_dom_sf"/>
</dbReference>
<protein>
    <submittedName>
        <fullName evidence="5">TonB-dependent receptor</fullName>
    </submittedName>
</protein>
<gene>
    <name evidence="5" type="ORF">OL497_12040</name>
</gene>
<dbReference type="InterPro" id="IPR036942">
    <property type="entry name" value="Beta-barrel_TonB_sf"/>
</dbReference>
<dbReference type="SUPFAM" id="SSF56935">
    <property type="entry name" value="Porins"/>
    <property type="match status" value="1"/>
</dbReference>
<dbReference type="RefSeq" id="WP_264730409.1">
    <property type="nucleotide sequence ID" value="NZ_JAPDNR010000001.1"/>
</dbReference>
<dbReference type="PANTHER" id="PTHR40980">
    <property type="entry name" value="PLUG DOMAIN-CONTAINING PROTEIN"/>
    <property type="match status" value="1"/>
</dbReference>
<dbReference type="Pfam" id="PF14905">
    <property type="entry name" value="OMP_b-brl_3"/>
    <property type="match status" value="1"/>
</dbReference>
<comment type="subcellular location">
    <subcellularLocation>
        <location evidence="1">Cell outer membrane</location>
    </subcellularLocation>
</comment>
<keyword evidence="2" id="KW-0472">Membrane</keyword>